<dbReference type="PROSITE" id="PS50967">
    <property type="entry name" value="HRDC"/>
    <property type="match status" value="1"/>
</dbReference>
<dbReference type="CDD" id="cd17920">
    <property type="entry name" value="DEXHc_RecQ"/>
    <property type="match status" value="1"/>
</dbReference>
<evidence type="ECO:0000259" key="18">
    <source>
        <dbReference type="PROSITE" id="PS51192"/>
    </source>
</evidence>
<dbReference type="SUPFAM" id="SSF52540">
    <property type="entry name" value="P-loop containing nucleoside triphosphate hydrolases"/>
    <property type="match status" value="1"/>
</dbReference>
<evidence type="ECO:0000256" key="16">
    <source>
        <dbReference type="NCBIfam" id="TIGR01389"/>
    </source>
</evidence>
<evidence type="ECO:0000256" key="11">
    <source>
        <dbReference type="ARBA" id="ARBA00023125"/>
    </source>
</evidence>
<evidence type="ECO:0000259" key="17">
    <source>
        <dbReference type="PROSITE" id="PS50967"/>
    </source>
</evidence>
<dbReference type="Pfam" id="PF09382">
    <property type="entry name" value="RQC"/>
    <property type="match status" value="1"/>
</dbReference>
<evidence type="ECO:0000256" key="6">
    <source>
        <dbReference type="ARBA" id="ARBA00022763"/>
    </source>
</evidence>
<keyword evidence="8 20" id="KW-0347">Helicase</keyword>
<dbReference type="PANTHER" id="PTHR13710:SF105">
    <property type="entry name" value="ATP-DEPENDENT DNA HELICASE Q1"/>
    <property type="match status" value="1"/>
</dbReference>
<dbReference type="InterPro" id="IPR032284">
    <property type="entry name" value="RecQ_Zn-bd"/>
</dbReference>
<dbReference type="InterPro" id="IPR018982">
    <property type="entry name" value="RQC_domain"/>
</dbReference>
<reference evidence="20 21" key="1">
    <citation type="submission" date="2023-04" db="EMBL/GenBank/DDBJ databases">
        <title>Fusibacter bizertensis strain WBS, isolated from littoral bottom sediments of the Arctic seas - biochemical and genomic analysis.</title>
        <authorList>
            <person name="Brioukhanov A.L."/>
        </authorList>
    </citation>
    <scope>NUCLEOTIDE SEQUENCE [LARGE SCALE GENOMIC DNA]</scope>
    <source>
        <strain evidence="20 21">WBS</strain>
    </source>
</reference>
<dbReference type="SUPFAM" id="SSF47819">
    <property type="entry name" value="HRDC-like"/>
    <property type="match status" value="1"/>
</dbReference>
<evidence type="ECO:0000256" key="3">
    <source>
        <dbReference type="ARBA" id="ARBA00005446"/>
    </source>
</evidence>
<sequence>MTITELLKKHFGYETFRDQQENIIKTICDQKDALVIMPTGGGKSVCYQIPALLFEGVTVVISPLIALMKDQVESLNENGIPATFLNSSLSASETHKRVREIGDGLYKLIYVAPEGLMSGAFLEVSRHMDITFVAVDEAHCISQWGHDFRPSYQSISTWVRTLPDRPVIAAFTATATHEVKKDIITLLDLHQPTSYISGVDRENLIYRVVKPPKKYDYLVKWLKEIPSDYTGIIYCATRKTVEQVATKLVKDGIDAGFYHGGLDTETRNRVQDEFMLDQKKIIVSTNAFGMGIDKPDVRFVIHYNMPKNMEAYYQEAGRAGRDGLESDCILMYDSSDIVKQKMLITQNSNDRERYTIQMENLQSLVDYCNTNNCLRGEIQNYFGENVDTFECNTCSNCLDESEEIDCTESAQKILSCIYRMDQRFGINLVVDVLRGAKTQRVRELRFDTLSTYGLLKEESTSVVKEQIMFLIAKGYINMSADEFPVLRLSPTSRGVLKGADKIIMKQTRLDIKDKKKAKKKANTNAKHPELYDELSKIRGKIAQSKNVPLYVVFANNVLADMATYLPTSKEEFLDIKGIGEKKYDSFGEVFMSAIIAYKTEKNLH</sequence>
<evidence type="ECO:0000256" key="13">
    <source>
        <dbReference type="ARBA" id="ARBA00023204"/>
    </source>
</evidence>
<dbReference type="GO" id="GO:0003678">
    <property type="term" value="F:DNA helicase activity"/>
    <property type="evidence" value="ECO:0007669"/>
    <property type="project" value="UniProtKB-EC"/>
</dbReference>
<dbReference type="Pfam" id="PF16124">
    <property type="entry name" value="RecQ_Zn_bind"/>
    <property type="match status" value="1"/>
</dbReference>
<keyword evidence="14" id="KW-0413">Isomerase</keyword>
<comment type="cofactor">
    <cofactor evidence="2">
        <name>Zn(2+)</name>
        <dbReference type="ChEBI" id="CHEBI:29105"/>
    </cofactor>
</comment>
<evidence type="ECO:0000256" key="7">
    <source>
        <dbReference type="ARBA" id="ARBA00022801"/>
    </source>
</evidence>
<dbReference type="InterPro" id="IPR002121">
    <property type="entry name" value="HRDC_dom"/>
</dbReference>
<dbReference type="PROSITE" id="PS51192">
    <property type="entry name" value="HELICASE_ATP_BIND_1"/>
    <property type="match status" value="1"/>
</dbReference>
<dbReference type="Gene3D" id="1.10.10.10">
    <property type="entry name" value="Winged helix-like DNA-binding domain superfamily/Winged helix DNA-binding domain"/>
    <property type="match status" value="1"/>
</dbReference>
<evidence type="ECO:0000256" key="4">
    <source>
        <dbReference type="ARBA" id="ARBA00022723"/>
    </source>
</evidence>
<feature type="domain" description="Helicase ATP-binding" evidence="18">
    <location>
        <begin position="24"/>
        <end position="193"/>
    </location>
</feature>
<dbReference type="InterPro" id="IPR014001">
    <property type="entry name" value="Helicase_ATP-bd"/>
</dbReference>
<keyword evidence="12" id="KW-0233">DNA recombination</keyword>
<dbReference type="InterPro" id="IPR006293">
    <property type="entry name" value="DNA_helicase_ATP-dep_RecQ_bac"/>
</dbReference>
<accession>A0ABT6NE81</accession>
<dbReference type="EMBL" id="JARYZI010000007">
    <property type="protein sequence ID" value="MDH8678739.1"/>
    <property type="molecule type" value="Genomic_DNA"/>
</dbReference>
<dbReference type="PANTHER" id="PTHR13710">
    <property type="entry name" value="DNA HELICASE RECQ FAMILY MEMBER"/>
    <property type="match status" value="1"/>
</dbReference>
<keyword evidence="21" id="KW-1185">Reference proteome</keyword>
<evidence type="ECO:0000313" key="20">
    <source>
        <dbReference type="EMBL" id="MDH8678739.1"/>
    </source>
</evidence>
<dbReference type="Pfam" id="PF00271">
    <property type="entry name" value="Helicase_C"/>
    <property type="match status" value="1"/>
</dbReference>
<dbReference type="Gene3D" id="1.10.150.80">
    <property type="entry name" value="HRDC domain"/>
    <property type="match status" value="1"/>
</dbReference>
<evidence type="ECO:0000256" key="9">
    <source>
        <dbReference type="ARBA" id="ARBA00022833"/>
    </source>
</evidence>
<keyword evidence="10" id="KW-0067">ATP-binding</keyword>
<protein>
    <recommendedName>
        <fullName evidence="16">DNA helicase RecQ</fullName>
        <ecNumber evidence="16">5.6.2.4</ecNumber>
    </recommendedName>
</protein>
<dbReference type="InterPro" id="IPR001650">
    <property type="entry name" value="Helicase_C-like"/>
</dbReference>
<dbReference type="NCBIfam" id="TIGR00614">
    <property type="entry name" value="recQ_fam"/>
    <property type="match status" value="1"/>
</dbReference>
<dbReference type="EC" id="5.6.2.4" evidence="16"/>
<evidence type="ECO:0000256" key="8">
    <source>
        <dbReference type="ARBA" id="ARBA00022806"/>
    </source>
</evidence>
<dbReference type="SMART" id="SM00490">
    <property type="entry name" value="HELICc"/>
    <property type="match status" value="1"/>
</dbReference>
<gene>
    <name evidence="20" type="primary">recQ</name>
    <name evidence="20" type="ORF">QE109_11305</name>
</gene>
<dbReference type="NCBIfam" id="TIGR01389">
    <property type="entry name" value="recQ"/>
    <property type="match status" value="1"/>
</dbReference>
<dbReference type="Gene3D" id="3.40.50.300">
    <property type="entry name" value="P-loop containing nucleotide triphosphate hydrolases"/>
    <property type="match status" value="2"/>
</dbReference>
<keyword evidence="4" id="KW-0479">Metal-binding</keyword>
<dbReference type="InterPro" id="IPR004589">
    <property type="entry name" value="DNA_helicase_ATP-dep_RecQ"/>
</dbReference>
<dbReference type="PROSITE" id="PS51194">
    <property type="entry name" value="HELICASE_CTER"/>
    <property type="match status" value="1"/>
</dbReference>
<dbReference type="SMART" id="SM00956">
    <property type="entry name" value="RQC"/>
    <property type="match status" value="1"/>
</dbReference>
<comment type="catalytic activity">
    <reaction evidence="15">
        <text>Couples ATP hydrolysis with the unwinding of duplex DNA by translocating in the 3'-5' direction.</text>
        <dbReference type="EC" id="5.6.2.4"/>
    </reaction>
</comment>
<keyword evidence="6" id="KW-0227">DNA damage</keyword>
<dbReference type="GO" id="GO:0016787">
    <property type="term" value="F:hydrolase activity"/>
    <property type="evidence" value="ECO:0007669"/>
    <property type="project" value="UniProtKB-KW"/>
</dbReference>
<dbReference type="RefSeq" id="WP_281094631.1">
    <property type="nucleotide sequence ID" value="NZ_JARYZI010000007.1"/>
</dbReference>
<comment type="similarity">
    <text evidence="3">Belongs to the helicase family. RecQ subfamily.</text>
</comment>
<feature type="domain" description="Helicase C-terminal" evidence="19">
    <location>
        <begin position="217"/>
        <end position="362"/>
    </location>
</feature>
<dbReference type="Pfam" id="PF00270">
    <property type="entry name" value="DEAD"/>
    <property type="match status" value="1"/>
</dbReference>
<keyword evidence="5" id="KW-0547">Nucleotide-binding</keyword>
<keyword evidence="11" id="KW-0238">DNA-binding</keyword>
<evidence type="ECO:0000256" key="14">
    <source>
        <dbReference type="ARBA" id="ARBA00023235"/>
    </source>
</evidence>
<evidence type="ECO:0000256" key="1">
    <source>
        <dbReference type="ARBA" id="ARBA00001946"/>
    </source>
</evidence>
<comment type="caution">
    <text evidence="20">The sequence shown here is derived from an EMBL/GenBank/DDBJ whole genome shotgun (WGS) entry which is preliminary data.</text>
</comment>
<evidence type="ECO:0000313" key="21">
    <source>
        <dbReference type="Proteomes" id="UP001158045"/>
    </source>
</evidence>
<dbReference type="InterPro" id="IPR044876">
    <property type="entry name" value="HRDC_dom_sf"/>
</dbReference>
<dbReference type="InterPro" id="IPR011545">
    <property type="entry name" value="DEAD/DEAH_box_helicase_dom"/>
</dbReference>
<keyword evidence="9" id="KW-0862">Zinc</keyword>
<evidence type="ECO:0000256" key="15">
    <source>
        <dbReference type="ARBA" id="ARBA00034617"/>
    </source>
</evidence>
<dbReference type="Proteomes" id="UP001158045">
    <property type="component" value="Unassembled WGS sequence"/>
</dbReference>
<dbReference type="SMART" id="SM00341">
    <property type="entry name" value="HRDC"/>
    <property type="match status" value="1"/>
</dbReference>
<dbReference type="InterPro" id="IPR036390">
    <property type="entry name" value="WH_DNA-bd_sf"/>
</dbReference>
<feature type="domain" description="HRDC" evidence="17">
    <location>
        <begin position="524"/>
        <end position="604"/>
    </location>
</feature>
<name>A0ABT6NE81_9FIRM</name>
<dbReference type="InterPro" id="IPR027417">
    <property type="entry name" value="P-loop_NTPase"/>
</dbReference>
<dbReference type="InterPro" id="IPR036388">
    <property type="entry name" value="WH-like_DNA-bd_sf"/>
</dbReference>
<dbReference type="SUPFAM" id="SSF46785">
    <property type="entry name" value="Winged helix' DNA-binding domain"/>
    <property type="match status" value="1"/>
</dbReference>
<dbReference type="SMART" id="SM00487">
    <property type="entry name" value="DEXDc"/>
    <property type="match status" value="1"/>
</dbReference>
<keyword evidence="7 20" id="KW-0378">Hydrolase</keyword>
<keyword evidence="13" id="KW-0234">DNA repair</keyword>
<evidence type="ECO:0000256" key="5">
    <source>
        <dbReference type="ARBA" id="ARBA00022741"/>
    </source>
</evidence>
<dbReference type="InterPro" id="IPR010997">
    <property type="entry name" value="HRDC-like_sf"/>
</dbReference>
<dbReference type="CDD" id="cd18794">
    <property type="entry name" value="SF2_C_RecQ"/>
    <property type="match status" value="1"/>
</dbReference>
<evidence type="ECO:0000256" key="2">
    <source>
        <dbReference type="ARBA" id="ARBA00001947"/>
    </source>
</evidence>
<comment type="cofactor">
    <cofactor evidence="1">
        <name>Mg(2+)</name>
        <dbReference type="ChEBI" id="CHEBI:18420"/>
    </cofactor>
</comment>
<evidence type="ECO:0000256" key="10">
    <source>
        <dbReference type="ARBA" id="ARBA00022840"/>
    </source>
</evidence>
<organism evidence="20 21">
    <name type="scientific">Fusibacter bizertensis</name>
    <dbReference type="NCBI Taxonomy" id="1488331"/>
    <lineage>
        <taxon>Bacteria</taxon>
        <taxon>Bacillati</taxon>
        <taxon>Bacillota</taxon>
        <taxon>Clostridia</taxon>
        <taxon>Eubacteriales</taxon>
        <taxon>Eubacteriales Family XII. Incertae Sedis</taxon>
        <taxon>Fusibacter</taxon>
    </lineage>
</organism>
<proteinExistence type="inferred from homology"/>
<evidence type="ECO:0000259" key="19">
    <source>
        <dbReference type="PROSITE" id="PS51194"/>
    </source>
</evidence>
<dbReference type="Pfam" id="PF00570">
    <property type="entry name" value="HRDC"/>
    <property type="match status" value="1"/>
</dbReference>
<evidence type="ECO:0000256" key="12">
    <source>
        <dbReference type="ARBA" id="ARBA00023172"/>
    </source>
</evidence>